<dbReference type="InterPro" id="IPR054691">
    <property type="entry name" value="LeuA/HCS_post-cat"/>
</dbReference>
<keyword evidence="2" id="KW-0464">Manganese</keyword>
<dbReference type="PROSITE" id="PS50991">
    <property type="entry name" value="PYR_CT"/>
    <property type="match status" value="1"/>
</dbReference>
<dbReference type="AlphaFoldDB" id="A0A2M8Q6Q0"/>
<name>A0A2M8Q6Q0_9CHLR</name>
<feature type="non-terminal residue" evidence="4">
    <location>
        <position position="1"/>
    </location>
</feature>
<proteinExistence type="predicted"/>
<dbReference type="Pfam" id="PF22617">
    <property type="entry name" value="HCS_D2"/>
    <property type="match status" value="1"/>
</dbReference>
<dbReference type="Gene3D" id="4.10.430.20">
    <property type="match status" value="1"/>
</dbReference>
<dbReference type="SUPFAM" id="SSF51569">
    <property type="entry name" value="Aldolase"/>
    <property type="match status" value="1"/>
</dbReference>
<protein>
    <submittedName>
        <fullName evidence="4">Homocitrate synthase</fullName>
    </submittedName>
</protein>
<dbReference type="GO" id="GO:0019878">
    <property type="term" value="P:lysine biosynthetic process via aminoadipic acid"/>
    <property type="evidence" value="ECO:0007669"/>
    <property type="project" value="TreeGrafter"/>
</dbReference>
<dbReference type="Pfam" id="PF00682">
    <property type="entry name" value="HMGL-like"/>
    <property type="match status" value="1"/>
</dbReference>
<dbReference type="InterPro" id="IPR013785">
    <property type="entry name" value="Aldolase_TIM"/>
</dbReference>
<dbReference type="PANTHER" id="PTHR10277">
    <property type="entry name" value="HOMOCITRATE SYNTHASE-RELATED"/>
    <property type="match status" value="1"/>
</dbReference>
<evidence type="ECO:0000256" key="2">
    <source>
        <dbReference type="ARBA" id="ARBA00023211"/>
    </source>
</evidence>
<evidence type="ECO:0000256" key="1">
    <source>
        <dbReference type="ARBA" id="ARBA00022679"/>
    </source>
</evidence>
<dbReference type="Gene3D" id="3.20.20.70">
    <property type="entry name" value="Aldolase class I"/>
    <property type="match status" value="1"/>
</dbReference>
<dbReference type="InterPro" id="IPR000891">
    <property type="entry name" value="PYR_CT"/>
</dbReference>
<keyword evidence="1" id="KW-0808">Transferase</keyword>
<feature type="domain" description="Pyruvate carboxyltransferase" evidence="3">
    <location>
        <begin position="1"/>
        <end position="65"/>
    </location>
</feature>
<dbReference type="Proteomes" id="UP000230790">
    <property type="component" value="Unassembled WGS sequence"/>
</dbReference>
<sequence>HGHNDTGCAVANAYCALEAGATHVDTSVLGIGERNGITPLGGLIARMYAYNPEMIRRKYNLPLLREIDNYVASLVDVDVPFNNYITGFTAFTHKAGIHAKAILNNPSTYEILNPADFGLTSSLH</sequence>
<dbReference type="GO" id="GO:0004410">
    <property type="term" value="F:homocitrate synthase activity"/>
    <property type="evidence" value="ECO:0007669"/>
    <property type="project" value="TreeGrafter"/>
</dbReference>
<evidence type="ECO:0000313" key="5">
    <source>
        <dbReference type="Proteomes" id="UP000230790"/>
    </source>
</evidence>
<organism evidence="4 5">
    <name type="scientific">Candidatus Thermofonsia Clade 3 bacterium</name>
    <dbReference type="NCBI Taxonomy" id="2364212"/>
    <lineage>
        <taxon>Bacteria</taxon>
        <taxon>Bacillati</taxon>
        <taxon>Chloroflexota</taxon>
        <taxon>Candidatus Thermofontia</taxon>
        <taxon>Candidatus Thermofonsia Clade 3</taxon>
    </lineage>
</organism>
<gene>
    <name evidence="4" type="ORF">CUN48_18735</name>
</gene>
<feature type="non-terminal residue" evidence="4">
    <location>
        <position position="124"/>
    </location>
</feature>
<evidence type="ECO:0000259" key="3">
    <source>
        <dbReference type="PROSITE" id="PS50991"/>
    </source>
</evidence>
<accession>A0A2M8Q6Q0</accession>
<evidence type="ECO:0000313" key="4">
    <source>
        <dbReference type="EMBL" id="PJF45467.1"/>
    </source>
</evidence>
<dbReference type="EMBL" id="PGTN01001062">
    <property type="protein sequence ID" value="PJF45467.1"/>
    <property type="molecule type" value="Genomic_DNA"/>
</dbReference>
<dbReference type="InterPro" id="IPR050073">
    <property type="entry name" value="2-IPM_HCS-like"/>
</dbReference>
<comment type="caution">
    <text evidence="4">The sequence shown here is derived from an EMBL/GenBank/DDBJ whole genome shotgun (WGS) entry which is preliminary data.</text>
</comment>
<dbReference type="PANTHER" id="PTHR10277:SF48">
    <property type="entry name" value="HOMOCITRATE SYNTHASE, CYTOSOLIC ISOZYME-RELATED"/>
    <property type="match status" value="1"/>
</dbReference>
<reference evidence="4 5" key="1">
    <citation type="submission" date="2017-11" db="EMBL/GenBank/DDBJ databases">
        <title>Evolution of Phototrophy in the Chloroflexi Phylum Driven by Horizontal Gene Transfer.</title>
        <authorList>
            <person name="Ward L.M."/>
            <person name="Hemp J."/>
            <person name="Shih P.M."/>
            <person name="Mcglynn S.E."/>
            <person name="Fischer W."/>
        </authorList>
    </citation>
    <scope>NUCLEOTIDE SEQUENCE [LARGE SCALE GENOMIC DNA]</scope>
    <source>
        <strain evidence="4">JP3_7</strain>
    </source>
</reference>